<accession>A0ACC2DAL5</accession>
<proteinExistence type="predicted"/>
<name>A0ACC2DAL5_DIPCM</name>
<keyword evidence="2" id="KW-1185">Reference proteome</keyword>
<dbReference type="Proteomes" id="UP001162992">
    <property type="component" value="Chromosome 6"/>
</dbReference>
<gene>
    <name evidence="1" type="ORF">O6H91_06G012000</name>
</gene>
<sequence length="395" mass="44102">MGSSEEEELTFGEAEMNVFKQNLKGVKALMESGITRIPNAYVKPLDERPTKLSAAAAADGNKIEIPVIDLADLDGDGQDQVVKTIGEACEKWGFFQVINHGVPTSVIHSMMQVCQEFFDLPTEEKMELYSDDTLKPVRFGTSYSLSKDTVLEWRDYLRCPCRPLSDFIHLWPAKPSTFREVTMEYSKEIAALAKRLCYALSESLGLESECLYEVIGKHQQILMPNHYPACPNPDLTIGLSAHSDAGGITILLQDHVGGLEVFNEGQWIAVKPLPDAFVVNLADQTQILTNGKYKSVEHRATVNAQRARISISTFFQPAADAKIAPIPELLGGQPPMYRESLFGVYLRDFFTNRLNRKSAVDSLKLSGKTKTRKSHTVQGFKKKLRKCRNCINRAP</sequence>
<protein>
    <submittedName>
        <fullName evidence="1">Uncharacterized protein</fullName>
    </submittedName>
</protein>
<comment type="caution">
    <text evidence="1">The sequence shown here is derived from an EMBL/GenBank/DDBJ whole genome shotgun (WGS) entry which is preliminary data.</text>
</comment>
<organism evidence="1 2">
    <name type="scientific">Diphasiastrum complanatum</name>
    <name type="common">Issler's clubmoss</name>
    <name type="synonym">Lycopodium complanatum</name>
    <dbReference type="NCBI Taxonomy" id="34168"/>
    <lineage>
        <taxon>Eukaryota</taxon>
        <taxon>Viridiplantae</taxon>
        <taxon>Streptophyta</taxon>
        <taxon>Embryophyta</taxon>
        <taxon>Tracheophyta</taxon>
        <taxon>Lycopodiopsida</taxon>
        <taxon>Lycopodiales</taxon>
        <taxon>Lycopodiaceae</taxon>
        <taxon>Lycopodioideae</taxon>
        <taxon>Diphasiastrum</taxon>
    </lineage>
</organism>
<dbReference type="EMBL" id="CM055097">
    <property type="protein sequence ID" value="KAJ7551369.1"/>
    <property type="molecule type" value="Genomic_DNA"/>
</dbReference>
<evidence type="ECO:0000313" key="1">
    <source>
        <dbReference type="EMBL" id="KAJ7551369.1"/>
    </source>
</evidence>
<reference evidence="2" key="1">
    <citation type="journal article" date="2024" name="Proc. Natl. Acad. Sci. U.S.A.">
        <title>Extraordinary preservation of gene collinearity over three hundred million years revealed in homosporous lycophytes.</title>
        <authorList>
            <person name="Li C."/>
            <person name="Wickell D."/>
            <person name="Kuo L.Y."/>
            <person name="Chen X."/>
            <person name="Nie B."/>
            <person name="Liao X."/>
            <person name="Peng D."/>
            <person name="Ji J."/>
            <person name="Jenkins J."/>
            <person name="Williams M."/>
            <person name="Shu S."/>
            <person name="Plott C."/>
            <person name="Barry K."/>
            <person name="Rajasekar S."/>
            <person name="Grimwood J."/>
            <person name="Han X."/>
            <person name="Sun S."/>
            <person name="Hou Z."/>
            <person name="He W."/>
            <person name="Dai G."/>
            <person name="Sun C."/>
            <person name="Schmutz J."/>
            <person name="Leebens-Mack J.H."/>
            <person name="Li F.W."/>
            <person name="Wang L."/>
        </authorList>
    </citation>
    <scope>NUCLEOTIDE SEQUENCE [LARGE SCALE GENOMIC DNA]</scope>
    <source>
        <strain evidence="2">cv. PW_Plant_1</strain>
    </source>
</reference>
<evidence type="ECO:0000313" key="2">
    <source>
        <dbReference type="Proteomes" id="UP001162992"/>
    </source>
</evidence>